<protein>
    <submittedName>
        <fullName evidence="3">Tripartite tricarboxylate transporter substrate binding protein</fullName>
    </submittedName>
</protein>
<reference evidence="4" key="1">
    <citation type="submission" date="2018-07" db="EMBL/GenBank/DDBJ databases">
        <authorList>
            <person name="Liu B.-T."/>
            <person name="Du Z."/>
        </authorList>
    </citation>
    <scope>NUCLEOTIDE SEQUENCE [LARGE SCALE GENOMIC DNA]</scope>
    <source>
        <strain evidence="4">XYN52</strain>
    </source>
</reference>
<dbReference type="EMBL" id="QQNH01000001">
    <property type="protein sequence ID" value="RDE10528.1"/>
    <property type="molecule type" value="Genomic_DNA"/>
</dbReference>
<comment type="similarity">
    <text evidence="1">Belongs to the UPF0065 (bug) family.</text>
</comment>
<dbReference type="InterPro" id="IPR005064">
    <property type="entry name" value="BUG"/>
</dbReference>
<evidence type="ECO:0000313" key="4">
    <source>
        <dbReference type="Proteomes" id="UP000253759"/>
    </source>
</evidence>
<feature type="chain" id="PRO_5016819424" evidence="2">
    <location>
        <begin position="22"/>
        <end position="320"/>
    </location>
</feature>
<dbReference type="Proteomes" id="UP000253759">
    <property type="component" value="Unassembled WGS sequence"/>
</dbReference>
<sequence>MLAHRALVAAAVFFTAGLAHAQDFPNRTITLVVPYAAGGGLDATARLIAEPMGRALGQSVIVENRPGANGQVGVSSVAQAQPDGYTVLFSNGSPMTITPHLADITYDPIADFEPITTLITNDLLIAVTGDFPAQTYEEFEELVRSEPGRYLYSSAGLGGESHLAMELYQAATGLEMRHVPFAGDGAAIPNVLNGDVPVMITAYNSIQQYVAEGQIRPIVTLGSERMDRLPDTPTMVEEGEDSLVVGAWFGVYAPLGTDAEIVAALNAAFHAALEDPAVVQRIDELGMRISPSTPEELTQKLVDENARWEQVIRDANITLE</sequence>
<dbReference type="PANTHER" id="PTHR42928">
    <property type="entry name" value="TRICARBOXYLATE-BINDING PROTEIN"/>
    <property type="match status" value="1"/>
</dbReference>
<gene>
    <name evidence="3" type="ORF">DVH29_00825</name>
</gene>
<accession>A0A369W7F9</accession>
<dbReference type="PANTHER" id="PTHR42928:SF5">
    <property type="entry name" value="BLR1237 PROTEIN"/>
    <property type="match status" value="1"/>
</dbReference>
<dbReference type="RefSeq" id="WP_114644248.1">
    <property type="nucleotide sequence ID" value="NZ_QQNH01000001.1"/>
</dbReference>
<proteinExistence type="inferred from homology"/>
<keyword evidence="4" id="KW-1185">Reference proteome</keyword>
<dbReference type="InterPro" id="IPR042100">
    <property type="entry name" value="Bug_dom1"/>
</dbReference>
<feature type="signal peptide" evidence="2">
    <location>
        <begin position="1"/>
        <end position="21"/>
    </location>
</feature>
<evidence type="ECO:0000256" key="2">
    <source>
        <dbReference type="SAM" id="SignalP"/>
    </source>
</evidence>
<comment type="caution">
    <text evidence="3">The sequence shown here is derived from an EMBL/GenBank/DDBJ whole genome shotgun (WGS) entry which is preliminary data.</text>
</comment>
<dbReference type="Gene3D" id="3.40.190.150">
    <property type="entry name" value="Bordetella uptake gene, domain 1"/>
    <property type="match status" value="1"/>
</dbReference>
<evidence type="ECO:0000256" key="1">
    <source>
        <dbReference type="ARBA" id="ARBA00006987"/>
    </source>
</evidence>
<name>A0A369W7F9_9HYPH</name>
<dbReference type="Gene3D" id="3.40.190.10">
    <property type="entry name" value="Periplasmic binding protein-like II"/>
    <property type="match status" value="1"/>
</dbReference>
<organism evidence="3 4">
    <name type="scientific">Pelagibacterium lacus</name>
    <dbReference type="NCBI Taxonomy" id="2282655"/>
    <lineage>
        <taxon>Bacteria</taxon>
        <taxon>Pseudomonadati</taxon>
        <taxon>Pseudomonadota</taxon>
        <taxon>Alphaproteobacteria</taxon>
        <taxon>Hyphomicrobiales</taxon>
        <taxon>Devosiaceae</taxon>
        <taxon>Pelagibacterium</taxon>
    </lineage>
</organism>
<dbReference type="Pfam" id="PF03401">
    <property type="entry name" value="TctC"/>
    <property type="match status" value="1"/>
</dbReference>
<dbReference type="PIRSF" id="PIRSF017082">
    <property type="entry name" value="YflP"/>
    <property type="match status" value="1"/>
</dbReference>
<dbReference type="CDD" id="cd07012">
    <property type="entry name" value="PBP2_Bug_TTT"/>
    <property type="match status" value="1"/>
</dbReference>
<dbReference type="OrthoDB" id="7375033at2"/>
<evidence type="ECO:0000313" key="3">
    <source>
        <dbReference type="EMBL" id="RDE10528.1"/>
    </source>
</evidence>
<keyword evidence="2" id="KW-0732">Signal</keyword>
<dbReference type="AlphaFoldDB" id="A0A369W7F9"/>
<dbReference type="SUPFAM" id="SSF53850">
    <property type="entry name" value="Periplasmic binding protein-like II"/>
    <property type="match status" value="1"/>
</dbReference>